<organism evidence="8 9">
    <name type="scientific">Ilex paraguariensis</name>
    <name type="common">yerba mate</name>
    <dbReference type="NCBI Taxonomy" id="185542"/>
    <lineage>
        <taxon>Eukaryota</taxon>
        <taxon>Viridiplantae</taxon>
        <taxon>Streptophyta</taxon>
        <taxon>Embryophyta</taxon>
        <taxon>Tracheophyta</taxon>
        <taxon>Spermatophyta</taxon>
        <taxon>Magnoliopsida</taxon>
        <taxon>eudicotyledons</taxon>
        <taxon>Gunneridae</taxon>
        <taxon>Pentapetalae</taxon>
        <taxon>asterids</taxon>
        <taxon>campanulids</taxon>
        <taxon>Aquifoliales</taxon>
        <taxon>Aquifoliaceae</taxon>
        <taxon>Ilex</taxon>
    </lineage>
</organism>
<name>A0ABC8U725_9AQUA</name>
<dbReference type="SUPFAM" id="SSF90229">
    <property type="entry name" value="CCCH zinc finger"/>
    <property type="match status" value="2"/>
</dbReference>
<feature type="zinc finger region" description="C3H1-type" evidence="5">
    <location>
        <begin position="525"/>
        <end position="548"/>
    </location>
</feature>
<evidence type="ECO:0000313" key="9">
    <source>
        <dbReference type="Proteomes" id="UP001642360"/>
    </source>
</evidence>
<keyword evidence="3 5" id="KW-0863">Zinc-finger</keyword>
<dbReference type="GO" id="GO:0008270">
    <property type="term" value="F:zinc ion binding"/>
    <property type="evidence" value="ECO:0007669"/>
    <property type="project" value="UniProtKB-KW"/>
</dbReference>
<feature type="domain" description="C3H1-type" evidence="7">
    <location>
        <begin position="495"/>
        <end position="522"/>
    </location>
</feature>
<comment type="caution">
    <text evidence="8">The sequence shown here is derived from an EMBL/GenBank/DDBJ whole genome shotgun (WGS) entry which is preliminary data.</text>
</comment>
<feature type="compositionally biased region" description="Polar residues" evidence="6">
    <location>
        <begin position="781"/>
        <end position="805"/>
    </location>
</feature>
<evidence type="ECO:0000256" key="1">
    <source>
        <dbReference type="ARBA" id="ARBA00022723"/>
    </source>
</evidence>
<dbReference type="InterPro" id="IPR000571">
    <property type="entry name" value="Znf_CCCH"/>
</dbReference>
<feature type="region of interest" description="Disordered" evidence="6">
    <location>
        <begin position="833"/>
        <end position="858"/>
    </location>
</feature>
<evidence type="ECO:0000313" key="8">
    <source>
        <dbReference type="EMBL" id="CAK9177140.1"/>
    </source>
</evidence>
<feature type="zinc finger region" description="C3H1-type" evidence="5">
    <location>
        <begin position="466"/>
        <end position="493"/>
    </location>
</feature>
<dbReference type="AlphaFoldDB" id="A0ABC8U725"/>
<feature type="zinc finger region" description="C3H1-type" evidence="5">
    <location>
        <begin position="495"/>
        <end position="522"/>
    </location>
</feature>
<reference evidence="8 9" key="1">
    <citation type="submission" date="2024-02" db="EMBL/GenBank/DDBJ databases">
        <authorList>
            <person name="Vignale AGUSTIN F."/>
            <person name="Sosa J E."/>
            <person name="Modenutti C."/>
        </authorList>
    </citation>
    <scope>NUCLEOTIDE SEQUENCE [LARGE SCALE GENOMIC DNA]</scope>
</reference>
<sequence length="904" mass="98303">MESSLFETQKPSQTPLPFPPHRRRHLRSETYRTIVHILSNCCDESQRSHALPTVPEEPKQDCGGSALGQLTEINRLVGPNHMESESWIVLKKSEENGEVIGSEDRDCRHKVIRVDGLDHVNAMVHDINVNSVGEGSQTTNGGVGLRLINNQEDYLNDPEPHMEESGHKEQLQVDQELSIGEACETIDSCFGIDMIAGIAGTTKPGEINEETRSNVERYFSEEVELELHQKEMELEKLITCSKGRPMDSSLCVTADEEMEEGQISGDDGVYDESMDFSHEDVVSLEKKKVEQVKFLKAIGDEVVSTHDEQNAGLERDSESSSLFVKAVDNAGNSMDVELRERIRKEVGNESLVVVCGKIIEAQKAHKYESMLETGEIRKQCGGVESGSPAACVTNLALHGKISGENDTEIEGPGSTEKDEGVNNKKKKRILTKERKTKKKKKERIKRAEKNRKLGVKRLKLQPILKPKTVAYCRHFLKGRCHEDEKCKFSHDTIPLTKSKPCCHFARHSCMKGDKCPFDHQLSKYPCNNFVSNGSCSRGSDCMFSHKMPVEEGSVIASNVSNPESSSSSLLSNIGPKKPLSIHGAPHRSVNAKPYCTGIPPGKSTEPKVTQPTLKSTAEAPKGISFFSQGKLSVGNTSNKQKQAASSLRVDDGVKVGDQIIHSVAGVAQKLNEITKKTPAMSPKGINFLSFGKAPSDYSFSIKPSSLPVSGDYGTGKSLLGNASEGKQASSSPMSDDGANVDHRAGQSISNIVNSNQMTNQTPSAVVPRGINFLSYGKAPQDVSSNKKQQSLLSTQGSNSVPSSVQGKERRVDKPQISNAMSWTLPSSSFSCGQSLQQLANGDSKSTPSSSQKSLLSNSPISVQKSLQSMLAFAAKFESGIKIDPSTGDPAVRAECDNGAESSQN</sequence>
<keyword evidence="9" id="KW-1185">Reference proteome</keyword>
<feature type="region of interest" description="Disordered" evidence="6">
    <location>
        <begin position="717"/>
        <end position="742"/>
    </location>
</feature>
<proteinExistence type="predicted"/>
<dbReference type="SMART" id="SM00356">
    <property type="entry name" value="ZnF_C3H1"/>
    <property type="match status" value="3"/>
</dbReference>
<accession>A0ABC8U725</accession>
<dbReference type="PROSITE" id="PS50103">
    <property type="entry name" value="ZF_C3H1"/>
    <property type="match status" value="3"/>
</dbReference>
<feature type="domain" description="C3H1-type" evidence="7">
    <location>
        <begin position="466"/>
        <end position="493"/>
    </location>
</feature>
<evidence type="ECO:0000256" key="2">
    <source>
        <dbReference type="ARBA" id="ARBA00022737"/>
    </source>
</evidence>
<feature type="region of interest" description="Disordered" evidence="6">
    <location>
        <begin position="1"/>
        <end position="24"/>
    </location>
</feature>
<keyword evidence="2" id="KW-0677">Repeat</keyword>
<evidence type="ECO:0000256" key="5">
    <source>
        <dbReference type="PROSITE-ProRule" id="PRU00723"/>
    </source>
</evidence>
<dbReference type="PANTHER" id="PTHR13119:SF12">
    <property type="entry name" value="PROTEIN SUPPRESSOR OF SABLE"/>
    <property type="match status" value="1"/>
</dbReference>
<feature type="domain" description="C3H1-type" evidence="7">
    <location>
        <begin position="525"/>
        <end position="548"/>
    </location>
</feature>
<dbReference type="Gene3D" id="4.10.1000.10">
    <property type="entry name" value="Zinc finger, CCCH-type"/>
    <property type="match status" value="1"/>
</dbReference>
<gene>
    <name evidence="8" type="ORF">ILEXP_LOCUS47003</name>
</gene>
<feature type="region of interest" description="Disordered" evidence="6">
    <location>
        <begin position="880"/>
        <end position="904"/>
    </location>
</feature>
<dbReference type="Proteomes" id="UP001642360">
    <property type="component" value="Unassembled WGS sequence"/>
</dbReference>
<evidence type="ECO:0000256" key="4">
    <source>
        <dbReference type="ARBA" id="ARBA00022833"/>
    </source>
</evidence>
<feature type="region of interest" description="Disordered" evidence="6">
    <location>
        <begin position="777"/>
        <end position="813"/>
    </location>
</feature>
<feature type="compositionally biased region" description="Low complexity" evidence="6">
    <location>
        <begin position="843"/>
        <end position="858"/>
    </location>
</feature>
<dbReference type="EMBL" id="CAUOFW020006969">
    <property type="protein sequence ID" value="CAK9177140.1"/>
    <property type="molecule type" value="Genomic_DNA"/>
</dbReference>
<protein>
    <recommendedName>
        <fullName evidence="7">C3H1-type domain-containing protein</fullName>
    </recommendedName>
</protein>
<dbReference type="Gene3D" id="2.30.30.1190">
    <property type="match status" value="1"/>
</dbReference>
<dbReference type="InterPro" id="IPR045124">
    <property type="entry name" value="Su(sable)-like"/>
</dbReference>
<evidence type="ECO:0000259" key="7">
    <source>
        <dbReference type="PROSITE" id="PS50103"/>
    </source>
</evidence>
<keyword evidence="4 5" id="KW-0862">Zinc</keyword>
<dbReference type="InterPro" id="IPR036855">
    <property type="entry name" value="Znf_CCCH_sf"/>
</dbReference>
<feature type="region of interest" description="Disordered" evidence="6">
    <location>
        <begin position="403"/>
        <end position="425"/>
    </location>
</feature>
<dbReference type="FunFam" id="2.30.30.1190:FF:000010">
    <property type="entry name" value="C3H-type transcription factor"/>
    <property type="match status" value="1"/>
</dbReference>
<feature type="compositionally biased region" description="Polar residues" evidence="6">
    <location>
        <begin position="833"/>
        <end position="842"/>
    </location>
</feature>
<evidence type="ECO:0000256" key="6">
    <source>
        <dbReference type="SAM" id="MobiDB-lite"/>
    </source>
</evidence>
<dbReference type="PANTHER" id="PTHR13119">
    <property type="entry name" value="ZINC FINGER CCCH DOMAIN-CONTAINING PROTEI"/>
    <property type="match status" value="1"/>
</dbReference>
<feature type="compositionally biased region" description="Polar residues" evidence="6">
    <location>
        <begin position="724"/>
        <end position="733"/>
    </location>
</feature>
<evidence type="ECO:0000256" key="3">
    <source>
        <dbReference type="ARBA" id="ARBA00022771"/>
    </source>
</evidence>
<feature type="compositionally biased region" description="Polar residues" evidence="6">
    <location>
        <begin position="1"/>
        <end position="13"/>
    </location>
</feature>
<keyword evidence="1 5" id="KW-0479">Metal-binding</keyword>
<dbReference type="GO" id="GO:0045892">
    <property type="term" value="P:negative regulation of DNA-templated transcription"/>
    <property type="evidence" value="ECO:0007669"/>
    <property type="project" value="UniProtKB-ARBA"/>
</dbReference>